<dbReference type="STRING" id="888061.AXF15_02850"/>
<dbReference type="InterPro" id="IPR024370">
    <property type="entry name" value="PBP_domain"/>
</dbReference>
<feature type="chain" id="PRO_5007141330" evidence="1">
    <location>
        <begin position="23"/>
        <end position="303"/>
    </location>
</feature>
<keyword evidence="1" id="KW-0732">Signal</keyword>
<evidence type="ECO:0000313" key="3">
    <source>
        <dbReference type="EMBL" id="AMD92148.1"/>
    </source>
</evidence>
<evidence type="ECO:0000256" key="1">
    <source>
        <dbReference type="SAM" id="SignalP"/>
    </source>
</evidence>
<keyword evidence="4" id="KW-1185">Reference proteome</keyword>
<dbReference type="Proteomes" id="UP000063964">
    <property type="component" value="Chromosome"/>
</dbReference>
<name>A0A109W5I6_9BACT</name>
<dbReference type="InterPro" id="IPR052738">
    <property type="entry name" value="ABC-Tungstate_binding"/>
</dbReference>
<dbReference type="Gene3D" id="3.40.190.10">
    <property type="entry name" value="Periplasmic binding protein-like II"/>
    <property type="match status" value="2"/>
</dbReference>
<dbReference type="PANTHER" id="PTHR37945">
    <property type="entry name" value="EXTRACELLULAR TUNGSTATE BINDING PROTEIN"/>
    <property type="match status" value="1"/>
</dbReference>
<dbReference type="PANTHER" id="PTHR37945:SF1">
    <property type="entry name" value="EXTRACELLULAR TUNGSTATE BINDING PROTEIN"/>
    <property type="match status" value="1"/>
</dbReference>
<organism evidence="3 4">
    <name type="scientific">Desulfomicrobium orale DSM 12838</name>
    <dbReference type="NCBI Taxonomy" id="888061"/>
    <lineage>
        <taxon>Bacteria</taxon>
        <taxon>Pseudomonadati</taxon>
        <taxon>Thermodesulfobacteriota</taxon>
        <taxon>Desulfovibrionia</taxon>
        <taxon>Desulfovibrionales</taxon>
        <taxon>Desulfomicrobiaceae</taxon>
        <taxon>Desulfomicrobium</taxon>
    </lineage>
</organism>
<evidence type="ECO:0000313" key="4">
    <source>
        <dbReference type="Proteomes" id="UP000063964"/>
    </source>
</evidence>
<sequence length="303" mass="32835">MRKAMLTCLLMLAVFAAAPAWGDALRLSVTTDLEASGLLDVLAPEFKKDMGVDVQVNPGNLGTVIQEAMSGGSDVVFMSDPARQERLVARGFGLQRHEVMSGDFLIVGPDDDPAGAGGADAAACLRAVAASENMFVSRGDGSATHEREKELWKATGLPLQVGKTTLTERGERMTFESVRPEGMAGFLSIGDGMGRALDAAEEKRAYVLTDRVTYVRYKYGRPQGLRLEAVCEGDGRLIESYGIVLVNPEKQPHVRLDLAEIFARWLVSGRGQRIIADYRLFGRRLFLPDSKMAQSRAVPASGQ</sequence>
<dbReference type="KEGG" id="doa:AXF15_02850"/>
<feature type="domain" description="PBP" evidence="2">
    <location>
        <begin position="27"/>
        <end position="268"/>
    </location>
</feature>
<dbReference type="SUPFAM" id="SSF53850">
    <property type="entry name" value="Periplasmic binding protein-like II"/>
    <property type="match status" value="1"/>
</dbReference>
<reference evidence="4" key="1">
    <citation type="submission" date="2016-02" db="EMBL/GenBank/DDBJ databases">
        <authorList>
            <person name="Holder M.E."/>
            <person name="Ajami N.J."/>
            <person name="Petrosino J.F."/>
        </authorList>
    </citation>
    <scope>NUCLEOTIDE SEQUENCE [LARGE SCALE GENOMIC DNA]</scope>
    <source>
        <strain evidence="4">DSM 12838</strain>
    </source>
</reference>
<dbReference type="EMBL" id="CP014230">
    <property type="protein sequence ID" value="AMD92148.1"/>
    <property type="molecule type" value="Genomic_DNA"/>
</dbReference>
<dbReference type="Pfam" id="PF12849">
    <property type="entry name" value="PBP_like_2"/>
    <property type="match status" value="1"/>
</dbReference>
<evidence type="ECO:0000259" key="2">
    <source>
        <dbReference type="Pfam" id="PF12849"/>
    </source>
</evidence>
<gene>
    <name evidence="3" type="ORF">AXF15_02850</name>
</gene>
<protein>
    <submittedName>
        <fullName evidence="3">Tungsten ABC transporter substrate-binding protein</fullName>
    </submittedName>
</protein>
<dbReference type="AlphaFoldDB" id="A0A109W5I6"/>
<feature type="signal peptide" evidence="1">
    <location>
        <begin position="1"/>
        <end position="22"/>
    </location>
</feature>
<accession>A0A109W5I6</accession>
<proteinExistence type="predicted"/>